<gene>
    <name evidence="2" type="ORF">DLJ74_10325</name>
</gene>
<dbReference type="Pfam" id="PF00561">
    <property type="entry name" value="Abhydrolase_1"/>
    <property type="match status" value="1"/>
</dbReference>
<dbReference type="Gene3D" id="3.40.50.1820">
    <property type="entry name" value="alpha/beta hydrolase"/>
    <property type="match status" value="1"/>
</dbReference>
<dbReference type="InterPro" id="IPR029058">
    <property type="entry name" value="AB_hydrolase_fold"/>
</dbReference>
<dbReference type="InterPro" id="IPR000639">
    <property type="entry name" value="Epox_hydrolase-like"/>
</dbReference>
<proteinExistence type="predicted"/>
<evidence type="ECO:0000313" key="3">
    <source>
        <dbReference type="Proteomes" id="UP000245624"/>
    </source>
</evidence>
<organism evidence="2 3">
    <name type="scientific">Gracilibacillus dipsosauri</name>
    <dbReference type="NCBI Taxonomy" id="178340"/>
    <lineage>
        <taxon>Bacteria</taxon>
        <taxon>Bacillati</taxon>
        <taxon>Bacillota</taxon>
        <taxon>Bacilli</taxon>
        <taxon>Bacillales</taxon>
        <taxon>Bacillaceae</taxon>
        <taxon>Gracilibacillus</taxon>
    </lineage>
</organism>
<dbReference type="OrthoDB" id="9797695at2"/>
<keyword evidence="2" id="KW-0378">Hydrolase</keyword>
<dbReference type="EMBL" id="QGTD01000008">
    <property type="protein sequence ID" value="PWU68806.1"/>
    <property type="molecule type" value="Genomic_DNA"/>
</dbReference>
<dbReference type="RefSeq" id="WP_109984392.1">
    <property type="nucleotide sequence ID" value="NZ_QGTD01000008.1"/>
</dbReference>
<dbReference type="PRINTS" id="PR00111">
    <property type="entry name" value="ABHYDROLASE"/>
</dbReference>
<evidence type="ECO:0000313" key="2">
    <source>
        <dbReference type="EMBL" id="PWU68806.1"/>
    </source>
</evidence>
<dbReference type="AlphaFoldDB" id="A0A317L006"/>
<keyword evidence="3" id="KW-1185">Reference proteome</keyword>
<dbReference type="PRINTS" id="PR00412">
    <property type="entry name" value="EPOXHYDRLASE"/>
</dbReference>
<dbReference type="PANTHER" id="PTHR46438">
    <property type="entry name" value="ALPHA/BETA-HYDROLASES SUPERFAMILY PROTEIN"/>
    <property type="match status" value="1"/>
</dbReference>
<sequence>MSNFRLTKSFQSSYGKIKYDVKGEGKALVLVHGTPWSAYNYRHLIDALSDWYKVYYYDLIGYGQSEKIETDVSLGIQNEVLNELLRHLDVSKPIIIGHDFGGGTALRTHIVNQIDFEKIVLIDPVAIGEWGSPFFRHIANYEEAFQGLPDYIHENLVTTYVKSALYNPLDENIIKSIVSYWCNEKGKKAFYRQIAQSDMKYTKEIEAQYKDMNVPTLILWGEIDEWIPVEKAHQLNESIPNSILHIIPDSGHLVLEEKPTQIFSHILAFLIK</sequence>
<accession>A0A317L006</accession>
<reference evidence="2 3" key="1">
    <citation type="submission" date="2018-05" db="EMBL/GenBank/DDBJ databases">
        <title>Genomic analysis of Gracilibacillus dipsosauri DD1 reveals novel features of a salt-tolerant amylase.</title>
        <authorList>
            <person name="Deutch C.E."/>
            <person name="Yang S."/>
        </authorList>
    </citation>
    <scope>NUCLEOTIDE SEQUENCE [LARGE SCALE GENOMIC DNA]</scope>
    <source>
        <strain evidence="2 3">DD1</strain>
    </source>
</reference>
<feature type="domain" description="AB hydrolase-1" evidence="1">
    <location>
        <begin position="27"/>
        <end position="259"/>
    </location>
</feature>
<comment type="caution">
    <text evidence="2">The sequence shown here is derived from an EMBL/GenBank/DDBJ whole genome shotgun (WGS) entry which is preliminary data.</text>
</comment>
<dbReference type="PANTHER" id="PTHR46438:SF11">
    <property type="entry name" value="LIPASE-RELATED"/>
    <property type="match status" value="1"/>
</dbReference>
<evidence type="ECO:0000259" key="1">
    <source>
        <dbReference type="Pfam" id="PF00561"/>
    </source>
</evidence>
<name>A0A317L006_9BACI</name>
<dbReference type="GO" id="GO:0016787">
    <property type="term" value="F:hydrolase activity"/>
    <property type="evidence" value="ECO:0007669"/>
    <property type="project" value="UniProtKB-KW"/>
</dbReference>
<protein>
    <submittedName>
        <fullName evidence="2">Alpha/beta hydrolase</fullName>
    </submittedName>
</protein>
<dbReference type="Proteomes" id="UP000245624">
    <property type="component" value="Unassembled WGS sequence"/>
</dbReference>
<dbReference type="InterPro" id="IPR000073">
    <property type="entry name" value="AB_hydrolase_1"/>
</dbReference>
<dbReference type="SUPFAM" id="SSF53474">
    <property type="entry name" value="alpha/beta-Hydrolases"/>
    <property type="match status" value="1"/>
</dbReference>